<dbReference type="Gene3D" id="3.30.200.20">
    <property type="entry name" value="Phosphorylase Kinase, domain 1"/>
    <property type="match status" value="1"/>
</dbReference>
<comment type="caution">
    <text evidence="3">The sequence shown here is derived from an EMBL/GenBank/DDBJ whole genome shotgun (WGS) entry which is preliminary data.</text>
</comment>
<dbReference type="PANTHER" id="PTHR21064:SF6">
    <property type="entry name" value="AMINOGLYCOSIDE PHOSPHOTRANSFERASE DOMAIN-CONTAINING PROTEIN"/>
    <property type="match status" value="1"/>
</dbReference>
<evidence type="ECO:0000256" key="1">
    <source>
        <dbReference type="ARBA" id="ARBA00038240"/>
    </source>
</evidence>
<accession>A0A846TQT4</accession>
<protein>
    <submittedName>
        <fullName evidence="3">Phosphotransferase</fullName>
    </submittedName>
</protein>
<organism evidence="3 4">
    <name type="scientific">Mesobacillus selenatarsenatis</name>
    <dbReference type="NCBI Taxonomy" id="388741"/>
    <lineage>
        <taxon>Bacteria</taxon>
        <taxon>Bacillati</taxon>
        <taxon>Bacillota</taxon>
        <taxon>Bacilli</taxon>
        <taxon>Bacillales</taxon>
        <taxon>Bacillaceae</taxon>
        <taxon>Mesobacillus</taxon>
    </lineage>
</organism>
<dbReference type="InterPro" id="IPR050249">
    <property type="entry name" value="Pseudomonas-type_ThrB"/>
</dbReference>
<name>A0A846TQT4_9BACI</name>
<dbReference type="Proteomes" id="UP000587942">
    <property type="component" value="Unassembled WGS sequence"/>
</dbReference>
<feature type="domain" description="Aminoglycoside phosphotransferase" evidence="2">
    <location>
        <begin position="45"/>
        <end position="264"/>
    </location>
</feature>
<dbReference type="Gene3D" id="3.90.1200.10">
    <property type="match status" value="1"/>
</dbReference>
<dbReference type="AlphaFoldDB" id="A0A846TQT4"/>
<gene>
    <name evidence="3" type="ORF">GWK17_13985</name>
</gene>
<dbReference type="GO" id="GO:0019202">
    <property type="term" value="F:amino acid kinase activity"/>
    <property type="evidence" value="ECO:0007669"/>
    <property type="project" value="TreeGrafter"/>
</dbReference>
<evidence type="ECO:0000313" key="3">
    <source>
        <dbReference type="EMBL" id="NKE06565.1"/>
    </source>
</evidence>
<dbReference type="Pfam" id="PF01636">
    <property type="entry name" value="APH"/>
    <property type="match status" value="1"/>
</dbReference>
<keyword evidence="3" id="KW-0808">Transferase</keyword>
<proteinExistence type="inferred from homology"/>
<dbReference type="PANTHER" id="PTHR21064">
    <property type="entry name" value="AMINOGLYCOSIDE PHOSPHOTRANSFERASE DOMAIN-CONTAINING PROTEIN-RELATED"/>
    <property type="match status" value="1"/>
</dbReference>
<dbReference type="InterPro" id="IPR002575">
    <property type="entry name" value="Aminoglycoside_PTrfase"/>
</dbReference>
<dbReference type="RefSeq" id="WP_167832975.1">
    <property type="nucleotide sequence ID" value="NZ_JAAVUM010000009.1"/>
</dbReference>
<comment type="similarity">
    <text evidence="1">Belongs to the pseudomonas-type ThrB family.</text>
</comment>
<dbReference type="InterPro" id="IPR011009">
    <property type="entry name" value="Kinase-like_dom_sf"/>
</dbReference>
<dbReference type="SUPFAM" id="SSF56112">
    <property type="entry name" value="Protein kinase-like (PK-like)"/>
    <property type="match status" value="1"/>
</dbReference>
<sequence length="328" mass="38302">MMNLVTMAKVVRTVDGEWKSTLAEEILERWGYDRGTVFYYRASSNFLFVFKKAGKRYFLRFSDSNEKAYSQIESEMNILEYLRDQPICVALPVRSNNGNLIECIEADIGTYYAVVFEALPGKQLEIEELEEDDFHAWGNHLGRLHKIFKEMPAEYRSGRKDVQDQLDDVFKNIPDYETAALKEFDAIKHWVGALGRSNENFGVIHYDFELDNLIWQDGEIGILDFDDCMNNWFVADIAYALRDILKTRDDMENPFVNAFIAGYQSETQIDQLLVKELPMFIRMHNLFTFVSLLRIIDVPESMDLSEGLINLKEKLKQYIEKYRNSFSS</sequence>
<evidence type="ECO:0000313" key="4">
    <source>
        <dbReference type="Proteomes" id="UP000587942"/>
    </source>
</evidence>
<dbReference type="EMBL" id="JAAVUM010000009">
    <property type="protein sequence ID" value="NKE06565.1"/>
    <property type="molecule type" value="Genomic_DNA"/>
</dbReference>
<reference evidence="3 4" key="1">
    <citation type="submission" date="2020-03" db="EMBL/GenBank/DDBJ databases">
        <authorList>
            <person name="Sun Q."/>
        </authorList>
    </citation>
    <scope>NUCLEOTIDE SEQUENCE [LARGE SCALE GENOMIC DNA]</scope>
    <source>
        <strain evidence="3 4">KACC 21451</strain>
    </source>
</reference>
<evidence type="ECO:0000259" key="2">
    <source>
        <dbReference type="Pfam" id="PF01636"/>
    </source>
</evidence>